<protein>
    <submittedName>
        <fullName evidence="1">Uncharacterized protein</fullName>
    </submittedName>
</protein>
<dbReference type="EMBL" id="VSSQ01062243">
    <property type="protein sequence ID" value="MPN15465.1"/>
    <property type="molecule type" value="Genomic_DNA"/>
</dbReference>
<reference evidence="1" key="1">
    <citation type="submission" date="2019-08" db="EMBL/GenBank/DDBJ databases">
        <authorList>
            <person name="Kucharzyk K."/>
            <person name="Murdoch R.W."/>
            <person name="Higgins S."/>
            <person name="Loffler F."/>
        </authorList>
    </citation>
    <scope>NUCLEOTIDE SEQUENCE</scope>
</reference>
<gene>
    <name evidence="1" type="ORF">SDC9_162799</name>
</gene>
<sequence length="58" mass="6747">MKVPAYNYIHPEDNAALENLKDIPIFTTAYTYGDSKVFLTITSGLRRRRYIPRLEILS</sequence>
<comment type="caution">
    <text evidence="1">The sequence shown here is derived from an EMBL/GenBank/DDBJ whole genome shotgun (WGS) entry which is preliminary data.</text>
</comment>
<organism evidence="1">
    <name type="scientific">bioreactor metagenome</name>
    <dbReference type="NCBI Taxonomy" id="1076179"/>
    <lineage>
        <taxon>unclassified sequences</taxon>
        <taxon>metagenomes</taxon>
        <taxon>ecological metagenomes</taxon>
    </lineage>
</organism>
<name>A0A645FM32_9ZZZZ</name>
<evidence type="ECO:0000313" key="1">
    <source>
        <dbReference type="EMBL" id="MPN15465.1"/>
    </source>
</evidence>
<accession>A0A645FM32</accession>
<dbReference type="AlphaFoldDB" id="A0A645FM32"/>
<proteinExistence type="predicted"/>